<gene>
    <name evidence="2" type="ORF">UU56_C0012G0005</name>
</gene>
<organism evidence="2 3">
    <name type="scientific">Candidatus Curtissbacteria bacterium GW2011_GWA2_41_24</name>
    <dbReference type="NCBI Taxonomy" id="1618411"/>
    <lineage>
        <taxon>Bacteria</taxon>
        <taxon>Candidatus Curtissiibacteriota</taxon>
    </lineage>
</organism>
<keyword evidence="1" id="KW-1133">Transmembrane helix</keyword>
<evidence type="ECO:0000313" key="3">
    <source>
        <dbReference type="Proteomes" id="UP000034493"/>
    </source>
</evidence>
<protein>
    <submittedName>
        <fullName evidence="2">Uncharacterized protein</fullName>
    </submittedName>
</protein>
<dbReference type="Proteomes" id="UP000034493">
    <property type="component" value="Unassembled WGS sequence"/>
</dbReference>
<keyword evidence="1" id="KW-0812">Transmembrane</keyword>
<name>A0A0G0Y387_9BACT</name>
<evidence type="ECO:0000256" key="1">
    <source>
        <dbReference type="SAM" id="Phobius"/>
    </source>
</evidence>
<evidence type="ECO:0000313" key="2">
    <source>
        <dbReference type="EMBL" id="KKS03931.1"/>
    </source>
</evidence>
<dbReference type="EMBL" id="LCBC01000012">
    <property type="protein sequence ID" value="KKS03931.1"/>
    <property type="molecule type" value="Genomic_DNA"/>
</dbReference>
<reference evidence="2 3" key="1">
    <citation type="journal article" date="2015" name="Nature">
        <title>rRNA introns, odd ribosomes, and small enigmatic genomes across a large radiation of phyla.</title>
        <authorList>
            <person name="Brown C.T."/>
            <person name="Hug L.A."/>
            <person name="Thomas B.C."/>
            <person name="Sharon I."/>
            <person name="Castelle C.J."/>
            <person name="Singh A."/>
            <person name="Wilkins M.J."/>
            <person name="Williams K.H."/>
            <person name="Banfield J.F."/>
        </authorList>
    </citation>
    <scope>NUCLEOTIDE SEQUENCE [LARGE SCALE GENOMIC DNA]</scope>
</reference>
<sequence length="38" mass="4454">MKLFKRSYLKKIWIAIIVIAGLSFIIGQFAIYLLYGFN</sequence>
<feature type="transmembrane region" description="Helical" evidence="1">
    <location>
        <begin position="12"/>
        <end position="35"/>
    </location>
</feature>
<proteinExistence type="predicted"/>
<comment type="caution">
    <text evidence="2">The sequence shown here is derived from an EMBL/GenBank/DDBJ whole genome shotgun (WGS) entry which is preliminary data.</text>
</comment>
<keyword evidence="1" id="KW-0472">Membrane</keyword>
<accession>A0A0G0Y387</accession>
<dbReference type="AlphaFoldDB" id="A0A0G0Y387"/>